<dbReference type="GO" id="GO:0005737">
    <property type="term" value="C:cytoplasm"/>
    <property type="evidence" value="ECO:0007669"/>
    <property type="project" value="TreeGrafter"/>
</dbReference>
<dbReference type="PANTHER" id="PTHR48079:SF6">
    <property type="entry name" value="NAD(P)-BINDING DOMAIN-CONTAINING PROTEIN-RELATED"/>
    <property type="match status" value="1"/>
</dbReference>
<evidence type="ECO:0000259" key="1">
    <source>
        <dbReference type="Pfam" id="PF01370"/>
    </source>
</evidence>
<dbReference type="RefSeq" id="WP_060650645.1">
    <property type="nucleotide sequence ID" value="NZ_AZXY01000001.1"/>
</dbReference>
<feature type="domain" description="NAD-dependent epimerase/dehydratase" evidence="1">
    <location>
        <begin position="15"/>
        <end position="250"/>
    </location>
</feature>
<comment type="caution">
    <text evidence="2">The sequence shown here is derived from an EMBL/GenBank/DDBJ whole genome shotgun (WGS) entry which is preliminary data.</text>
</comment>
<dbReference type="Pfam" id="PF01370">
    <property type="entry name" value="Epimerase"/>
    <property type="match status" value="1"/>
</dbReference>
<dbReference type="PATRIC" id="fig|1441730.3.peg.785"/>
<dbReference type="Gene3D" id="3.40.50.720">
    <property type="entry name" value="NAD(P)-binding Rossmann-like Domain"/>
    <property type="match status" value="1"/>
</dbReference>
<gene>
    <name evidence="2" type="ORF">Z045_03725</name>
</gene>
<dbReference type="Proteomes" id="UP000053060">
    <property type="component" value="Unassembled WGS sequence"/>
</dbReference>
<protein>
    <submittedName>
        <fullName evidence="2">Epimerase</fullName>
    </submittedName>
</protein>
<dbReference type="InterPro" id="IPR036291">
    <property type="entry name" value="NAD(P)-bd_dom_sf"/>
</dbReference>
<dbReference type="GO" id="GO:0004029">
    <property type="term" value="F:aldehyde dehydrogenase (NAD+) activity"/>
    <property type="evidence" value="ECO:0007669"/>
    <property type="project" value="TreeGrafter"/>
</dbReference>
<dbReference type="PANTHER" id="PTHR48079">
    <property type="entry name" value="PROTEIN YEEZ"/>
    <property type="match status" value="1"/>
</dbReference>
<dbReference type="SUPFAM" id="SSF51735">
    <property type="entry name" value="NAD(P)-binding Rossmann-fold domains"/>
    <property type="match status" value="1"/>
</dbReference>
<name>A0A0V9URC8_9NOCA</name>
<dbReference type="EMBL" id="AZXY01000001">
    <property type="protein sequence ID" value="KSZ60539.1"/>
    <property type="molecule type" value="Genomic_DNA"/>
</dbReference>
<evidence type="ECO:0000313" key="3">
    <source>
        <dbReference type="Proteomes" id="UP000053060"/>
    </source>
</evidence>
<dbReference type="InterPro" id="IPR001509">
    <property type="entry name" value="Epimerase_deHydtase"/>
</dbReference>
<accession>A0A0V9URC8</accession>
<organism evidence="2 3">
    <name type="scientific">Rhodococcus pyridinivorans KG-16</name>
    <dbReference type="NCBI Taxonomy" id="1441730"/>
    <lineage>
        <taxon>Bacteria</taxon>
        <taxon>Bacillati</taxon>
        <taxon>Actinomycetota</taxon>
        <taxon>Actinomycetes</taxon>
        <taxon>Mycobacteriales</taxon>
        <taxon>Nocardiaceae</taxon>
        <taxon>Rhodococcus</taxon>
    </lineage>
</organism>
<proteinExistence type="predicted"/>
<evidence type="ECO:0000313" key="2">
    <source>
        <dbReference type="EMBL" id="KSZ60539.1"/>
    </source>
</evidence>
<dbReference type="InterPro" id="IPR051783">
    <property type="entry name" value="NAD(P)-dependent_oxidoreduct"/>
</dbReference>
<dbReference type="AlphaFoldDB" id="A0A0V9URC8"/>
<reference evidence="3" key="1">
    <citation type="submission" date="2015-01" db="EMBL/GenBank/DDBJ databases">
        <title>Draft genome sequence of Rhodococcus pyridinivorans strain KG-16, a hydrocarbon-degrading bacterium.</title>
        <authorList>
            <person name="Aggarwal R.K."/>
            <person name="Dawar C."/>
        </authorList>
    </citation>
    <scope>NUCLEOTIDE SEQUENCE [LARGE SCALE GENOMIC DNA]</scope>
    <source>
        <strain evidence="3">KG-16</strain>
    </source>
</reference>
<reference evidence="2 3" key="2">
    <citation type="journal article" date="2016" name="Genome Announc.">
        <title>Draft Genome Sequence of a Versatile Hydrocarbon-Degrading Bacterium, Rhodococcus pyridinivorans Strain KG-16, Collected from Oil Fields in India.</title>
        <authorList>
            <person name="Aggarwal R.K."/>
            <person name="Dawar C."/>
            <person name="Phanindranath R."/>
            <person name="Mutnuri L."/>
            <person name="Dayal A.M."/>
        </authorList>
    </citation>
    <scope>NUCLEOTIDE SEQUENCE [LARGE SCALE GENOMIC DNA]</scope>
    <source>
        <strain evidence="2 3">KG-16</strain>
    </source>
</reference>
<sequence length="368" mass="39490">MPMASTSRTGLPRRIVVTGASGNVGTALLRRLAAHPAQLDIVAIARRIPPARDPYAAAKWCAVDLAAPDAARVLTPIFAEADAVVHLAWGFQPSHRRDYLRRVAVDGTHAVMTAAADAGVAHVIHMSSAAVYSDGAYGREVDESWAREGVPTCVYSVDKVAAEKFLDDFESGTNVPVLTRFRPGFIGQLVSGSGLERYVLPEFVPTGITNHLPLIPIDHGLAIPAVHSDDVADALVAALERRVPGPFNLGAPTPVGARDFAAPFDCPTIPVPRWGLSALAEATWRLRLQPVQGGWIDLAYTCPMLDCSRAREELGWSPKYDGPEVWSETVRGMRSATGTDSPVLSPRSARERLAALVERGPIGRRIPP</sequence>